<accession>A0ABT1UKP0</accession>
<dbReference type="HAMAP" id="MF_01487">
    <property type="entry name" value="RecD"/>
    <property type="match status" value="1"/>
</dbReference>
<evidence type="ECO:0000313" key="6">
    <source>
        <dbReference type="Proteomes" id="UP001524569"/>
    </source>
</evidence>
<protein>
    <recommendedName>
        <fullName evidence="3">RecBCD enzyme subunit RecD</fullName>
        <ecNumber evidence="3">5.6.2.3</ecNumber>
    </recommendedName>
    <alternativeName>
        <fullName evidence="3">DNA 5'-3' helicase subunit RecD</fullName>
    </alternativeName>
    <alternativeName>
        <fullName evidence="3">Exonuclease V subunit RecD</fullName>
        <shortName evidence="3">ExoV subunit RecD</shortName>
    </alternativeName>
    <alternativeName>
        <fullName evidence="3">Helicase/nuclease RecBCD subunit RecD</fullName>
    </alternativeName>
</protein>
<name>A0ABT1UKP0_9GAMM</name>
<dbReference type="SMART" id="SM00382">
    <property type="entry name" value="AAA"/>
    <property type="match status" value="1"/>
</dbReference>
<feature type="binding site" evidence="3">
    <location>
        <begin position="145"/>
        <end position="152"/>
    </location>
    <ligand>
        <name>ATP</name>
        <dbReference type="ChEBI" id="CHEBI:30616"/>
    </ligand>
</feature>
<comment type="caution">
    <text evidence="5">The sequence shown here is derived from an EMBL/GenBank/DDBJ whole genome shotgun (WGS) entry which is preliminary data.</text>
</comment>
<dbReference type="InterPro" id="IPR049550">
    <property type="entry name" value="RecD_N"/>
</dbReference>
<keyword evidence="3" id="KW-0413">Isomerase</keyword>
<dbReference type="Pfam" id="PF13245">
    <property type="entry name" value="AAA_19"/>
    <property type="match status" value="1"/>
</dbReference>
<reference evidence="5 6" key="1">
    <citation type="submission" date="2022-07" db="EMBL/GenBank/DDBJ databases">
        <title>Methylomonas rivi sp. nov., Methylomonas rosea sp. nov., Methylomonas aureus sp. nov. and Methylomonas subterranea sp. nov., four novel methanotrophs isolated from a freshwater creek and the deep terrestrial subsurface.</title>
        <authorList>
            <person name="Abin C."/>
            <person name="Sankaranarayanan K."/>
            <person name="Garner C."/>
            <person name="Sindelar R."/>
            <person name="Kotary K."/>
            <person name="Garner R."/>
            <person name="Barclay S."/>
            <person name="Lawson P."/>
            <person name="Krumholz L."/>
        </authorList>
    </citation>
    <scope>NUCLEOTIDE SEQUENCE [LARGE SCALE GENOMIC DNA]</scope>
    <source>
        <strain evidence="5 6">SURF-1</strain>
    </source>
</reference>
<keyword evidence="3" id="KW-0227">DNA damage</keyword>
<gene>
    <name evidence="3 5" type="primary">recD</name>
    <name evidence="5" type="ORF">NP603_16805</name>
</gene>
<keyword evidence="3" id="KW-0347">Helicase</keyword>
<comment type="miscellaneous">
    <text evidence="3">In the RecBCD complex, RecB has a slow 3'-5' helicase, an exonuclease activity and loads RecA onto ssDNA, RecD has a fast 5'-3' helicase activity, while RecC stimulates the ATPase and processivity of the RecB helicase and contributes to recognition of the Chi site.</text>
</comment>
<evidence type="ECO:0000256" key="1">
    <source>
        <dbReference type="ARBA" id="ARBA00022741"/>
    </source>
</evidence>
<dbReference type="Proteomes" id="UP001524569">
    <property type="component" value="Unassembled WGS sequence"/>
</dbReference>
<keyword evidence="3" id="KW-0234">DNA repair</keyword>
<dbReference type="NCBIfam" id="TIGR01447">
    <property type="entry name" value="recD"/>
    <property type="match status" value="1"/>
</dbReference>
<sequence length="546" mass="60033">MTDEQAFTDLDRGFARFLAERSRLSGSKKNRFETLLLQLSAQQGAGHSCIAIGAEDREIVLASGLASADRVTPLIAEADRLYLHRYWHYEERLARQLGALTRQQFDTGHLEAHLERYFPSQGNEIDWQKTAAEAAVGQALSIITGGPGTGKTTTVLKILALLLETSRQALHIALAAPTGKAAMRLQESIVANKPGLDCAADVKTRIPEQANTLHRLLGAKPPTPYFRHDAGNPLPYDVVVVDETSMVDLALMSKLVDALKPESRLILLGDKDQLASVESGSVLADLSAGLAERTVELQKSHRFQGRIKQLAVAVNRQDADLAWQLLQEPNPAVRRLNGDPIDWIIENYAEYLQAISDGADPARIFAAFNRFRVLCSNQRGHNSVGEINRRVELELANRGTIRPGAAWYAGKPVMITANHASMQLYNGDIGLCLNDPEHGGQLRVFFPRGEQFRKLLPARLPPWETVFAMTIHKSQGSEFENILIALPDAVNPVLSKELLYTAITRAKQSLAVSASQTIFEACIRHRVVRHSGLTAKLKTYASGSSP</sequence>
<evidence type="ECO:0000256" key="2">
    <source>
        <dbReference type="ARBA" id="ARBA00022840"/>
    </source>
</evidence>
<comment type="catalytic activity">
    <reaction evidence="3">
        <text>ATP + H2O = ADP + phosphate + H(+)</text>
        <dbReference type="Rhea" id="RHEA:13065"/>
        <dbReference type="ChEBI" id="CHEBI:15377"/>
        <dbReference type="ChEBI" id="CHEBI:15378"/>
        <dbReference type="ChEBI" id="CHEBI:30616"/>
        <dbReference type="ChEBI" id="CHEBI:43474"/>
        <dbReference type="ChEBI" id="CHEBI:456216"/>
        <dbReference type="EC" id="5.6.2.3"/>
    </reaction>
</comment>
<keyword evidence="3" id="KW-0269">Exonuclease</keyword>
<feature type="domain" description="AAA+ ATPase" evidence="4">
    <location>
        <begin position="137"/>
        <end position="397"/>
    </location>
</feature>
<comment type="similarity">
    <text evidence="3">Belongs to the RecD family.</text>
</comment>
<keyword evidence="3 5" id="KW-0378">Hydrolase</keyword>
<dbReference type="Gene3D" id="3.40.50.300">
    <property type="entry name" value="P-loop containing nucleotide triphosphate hydrolases"/>
    <property type="match status" value="2"/>
</dbReference>
<keyword evidence="6" id="KW-1185">Reference proteome</keyword>
<dbReference type="PANTHER" id="PTHR43788:SF6">
    <property type="entry name" value="DNA HELICASE B"/>
    <property type="match status" value="1"/>
</dbReference>
<comment type="function">
    <text evidence="3">A helicase/nuclease that prepares dsDNA breaks (DSB) for recombinational DNA repair. Binds to DSBs and unwinds DNA via a highly rapid and processive ATP-dependent bidirectional helicase activity. Unwinds dsDNA until it encounters a Chi (crossover hotspot instigator) sequence from the 3' direction. Cuts ssDNA a few nucleotides 3' to the Chi site. The properties and activities of the enzyme are changed at Chi. The Chi-altered holoenzyme produces a long 3'-ssDNA overhang and facilitates RecA-binding to the ssDNA for homologous DNA recombination and repair. Holoenzyme degrades any linearized DNA that is unable to undergo homologous recombination. In the holoenzyme this subunit has ssDNA-dependent ATPase and 5'-3' helicase activity. When added to pre-assembled RecBC greatly stimulates nuclease activity and augments holoenzyme processivity. Negatively regulates the RecA-loading ability of RecBCD.</text>
</comment>
<evidence type="ECO:0000313" key="5">
    <source>
        <dbReference type="EMBL" id="MCQ8182785.1"/>
    </source>
</evidence>
<dbReference type="InterPro" id="IPR003593">
    <property type="entry name" value="AAA+_ATPase"/>
</dbReference>
<comment type="subunit">
    <text evidence="3">Heterotrimer of RecB, RecC and RecD. All subunits contribute to DNA-binding.</text>
</comment>
<dbReference type="InterPro" id="IPR027417">
    <property type="entry name" value="P-loop_NTPase"/>
</dbReference>
<dbReference type="SUPFAM" id="SSF52540">
    <property type="entry name" value="P-loop containing nucleoside triphosphate hydrolases"/>
    <property type="match status" value="2"/>
</dbReference>
<keyword evidence="3" id="KW-0238">DNA-binding</keyword>
<dbReference type="EC" id="5.6.2.3" evidence="3"/>
<dbReference type="InterPro" id="IPR006344">
    <property type="entry name" value="RecD"/>
</dbReference>
<keyword evidence="3" id="KW-0540">Nuclease</keyword>
<dbReference type="InterPro" id="IPR027785">
    <property type="entry name" value="UvrD-like_helicase_C"/>
</dbReference>
<dbReference type="InterPro" id="IPR050534">
    <property type="entry name" value="Coronavir_polyprotein_1ab"/>
</dbReference>
<dbReference type="CDD" id="cd17933">
    <property type="entry name" value="DEXSc_RecD-like"/>
    <property type="match status" value="1"/>
</dbReference>
<dbReference type="GO" id="GO:0008854">
    <property type="term" value="F:exodeoxyribonuclease V activity"/>
    <property type="evidence" value="ECO:0007669"/>
    <property type="project" value="UniProtKB-EC"/>
</dbReference>
<dbReference type="EMBL" id="JANIBM010000028">
    <property type="protein sequence ID" value="MCQ8182785.1"/>
    <property type="molecule type" value="Genomic_DNA"/>
</dbReference>
<organism evidence="5 6">
    <name type="scientific">Methylomonas aurea</name>
    <dbReference type="NCBI Taxonomy" id="2952224"/>
    <lineage>
        <taxon>Bacteria</taxon>
        <taxon>Pseudomonadati</taxon>
        <taxon>Pseudomonadota</taxon>
        <taxon>Gammaproteobacteria</taxon>
        <taxon>Methylococcales</taxon>
        <taxon>Methylococcaceae</taxon>
        <taxon>Methylomonas</taxon>
    </lineage>
</organism>
<keyword evidence="1 3" id="KW-0547">Nucleotide-binding</keyword>
<dbReference type="RefSeq" id="WP_256612047.1">
    <property type="nucleotide sequence ID" value="NZ_JANIBM010000028.1"/>
</dbReference>
<evidence type="ECO:0000256" key="3">
    <source>
        <dbReference type="HAMAP-Rule" id="MF_01487"/>
    </source>
</evidence>
<dbReference type="CDD" id="cd18809">
    <property type="entry name" value="SF1_C_RecD"/>
    <property type="match status" value="1"/>
</dbReference>
<dbReference type="Pfam" id="PF21185">
    <property type="entry name" value="RecD_N"/>
    <property type="match status" value="1"/>
</dbReference>
<proteinExistence type="inferred from homology"/>
<dbReference type="PANTHER" id="PTHR43788">
    <property type="entry name" value="DNA2/NAM7 HELICASE FAMILY MEMBER"/>
    <property type="match status" value="1"/>
</dbReference>
<keyword evidence="2 3" id="KW-0067">ATP-binding</keyword>
<dbReference type="Pfam" id="PF13538">
    <property type="entry name" value="UvrD_C_2"/>
    <property type="match status" value="1"/>
</dbReference>
<evidence type="ECO:0000259" key="4">
    <source>
        <dbReference type="SMART" id="SM00382"/>
    </source>
</evidence>